<dbReference type="AlphaFoldDB" id="A0A5C7FPD5"/>
<dbReference type="InterPro" id="IPR029047">
    <property type="entry name" value="HSP70_peptide-bd_sf"/>
</dbReference>
<comment type="similarity">
    <text evidence="1">Belongs to the heat shock protein 70 family.</text>
</comment>
<keyword evidence="4" id="KW-0175">Coiled coil</keyword>
<dbReference type="InterPro" id="IPR013126">
    <property type="entry name" value="Hsp_70_fam"/>
</dbReference>
<dbReference type="Pfam" id="PF00012">
    <property type="entry name" value="HSP70"/>
    <property type="match status" value="1"/>
</dbReference>
<gene>
    <name evidence="5" type="ORF">FUA23_17700</name>
</gene>
<evidence type="ECO:0000256" key="4">
    <source>
        <dbReference type="SAM" id="Coils"/>
    </source>
</evidence>
<organism evidence="5 6">
    <name type="scientific">Neolewinella aurantiaca</name>
    <dbReference type="NCBI Taxonomy" id="2602767"/>
    <lineage>
        <taxon>Bacteria</taxon>
        <taxon>Pseudomonadati</taxon>
        <taxon>Bacteroidota</taxon>
        <taxon>Saprospiria</taxon>
        <taxon>Saprospirales</taxon>
        <taxon>Lewinellaceae</taxon>
        <taxon>Neolewinella</taxon>
    </lineage>
</organism>
<keyword evidence="2" id="KW-0547">Nucleotide-binding</keyword>
<dbReference type="RefSeq" id="WP_147932099.1">
    <property type="nucleotide sequence ID" value="NZ_VOXD01000032.1"/>
</dbReference>
<accession>A0A5C7FPD5</accession>
<dbReference type="Proteomes" id="UP000321907">
    <property type="component" value="Unassembled WGS sequence"/>
</dbReference>
<dbReference type="CDD" id="cd24029">
    <property type="entry name" value="ASKHA_NBD_HSP70_DnaK_HscA_HscC"/>
    <property type="match status" value="1"/>
</dbReference>
<dbReference type="Gene3D" id="3.90.640.10">
    <property type="entry name" value="Actin, Chain A, domain 4"/>
    <property type="match status" value="1"/>
</dbReference>
<name>A0A5C7FPD5_9BACT</name>
<dbReference type="SUPFAM" id="SSF53067">
    <property type="entry name" value="Actin-like ATPase domain"/>
    <property type="match status" value="2"/>
</dbReference>
<evidence type="ECO:0000256" key="3">
    <source>
        <dbReference type="ARBA" id="ARBA00022840"/>
    </source>
</evidence>
<reference evidence="5 6" key="1">
    <citation type="submission" date="2019-08" db="EMBL/GenBank/DDBJ databases">
        <title>Lewinella sp. strain SSH13 Genome sequencing and assembly.</title>
        <authorList>
            <person name="Kim I."/>
        </authorList>
    </citation>
    <scope>NUCLEOTIDE SEQUENCE [LARGE SCALE GENOMIC DNA]</scope>
    <source>
        <strain evidence="5 6">SSH13</strain>
    </source>
</reference>
<dbReference type="Gene3D" id="2.60.34.10">
    <property type="entry name" value="Substrate Binding Domain Of DNAk, Chain A, domain 1"/>
    <property type="match status" value="1"/>
</dbReference>
<dbReference type="PROSITE" id="PS00297">
    <property type="entry name" value="HSP70_1"/>
    <property type="match status" value="1"/>
</dbReference>
<keyword evidence="3" id="KW-0067">ATP-binding</keyword>
<comment type="caution">
    <text evidence="5">The sequence shown here is derived from an EMBL/GenBank/DDBJ whole genome shotgun (WGS) entry which is preliminary data.</text>
</comment>
<keyword evidence="6" id="KW-1185">Reference proteome</keyword>
<dbReference type="PANTHER" id="PTHR19375">
    <property type="entry name" value="HEAT SHOCK PROTEIN 70KDA"/>
    <property type="match status" value="1"/>
</dbReference>
<protein>
    <submittedName>
        <fullName evidence="5">Hsp70 family protein</fullName>
    </submittedName>
</protein>
<feature type="coiled-coil region" evidence="4">
    <location>
        <begin position="621"/>
        <end position="670"/>
    </location>
</feature>
<dbReference type="PROSITE" id="PS01036">
    <property type="entry name" value="HSP70_3"/>
    <property type="match status" value="1"/>
</dbReference>
<evidence type="ECO:0000313" key="5">
    <source>
        <dbReference type="EMBL" id="TXF87765.1"/>
    </source>
</evidence>
<dbReference type="GO" id="GO:0005524">
    <property type="term" value="F:ATP binding"/>
    <property type="evidence" value="ECO:0007669"/>
    <property type="project" value="UniProtKB-KW"/>
</dbReference>
<evidence type="ECO:0000256" key="1">
    <source>
        <dbReference type="ARBA" id="ARBA00007381"/>
    </source>
</evidence>
<evidence type="ECO:0000256" key="2">
    <source>
        <dbReference type="ARBA" id="ARBA00022741"/>
    </source>
</evidence>
<dbReference type="EMBL" id="VOXD01000032">
    <property type="protein sequence ID" value="TXF87765.1"/>
    <property type="molecule type" value="Genomic_DNA"/>
</dbReference>
<dbReference type="Gene3D" id="3.30.420.40">
    <property type="match status" value="2"/>
</dbReference>
<sequence>MTINLGIDLGTTNSAIAYAKEGRVQIFSNPKDMGRRTLPSVVGFRKERTIIGTKARERMEKDPKNVFGVFKRKMGTSERFQVPASGREESPITLSSYILRELLTFLPADISTRAAVITIPASFDTVQSKATEAAGIAAGFEQVSLLQEPIAASLAFANQAENAVPEDGKWLVYDLGGGTFDVALLSITDGEMKVIDHVGDNFLGGTDFDRMIVEKIMVPKLEEEYEFTNLLDEMKSAKGKYNAQFYVLRQRAEEIKIQLSTQESAEILIDGFDDEDGEEVDLEFTFSRNDFNRIISPYIEGTMDLIVDLLQRNGLTAETLEFVLLVGGSTFIPLVRERLEARIGRPLNADIDPTTCVAEGAAAYAATRPLRLKAEVSDNPATNEPAAAPASAPKLKMAYPRASREEEETLVGKSDGDTDGWQYRILRQDGGFDSGLRPLKGRFFEDLPLVSGAFNTFTLTLTSPEGKSHEHPETIGINGGYAISGQPLPEDITLEVDDPERPGGSRCLAVFNKNAVLPLRRTITRALNRPLRKGYEEDQIRINVLEGPAGASPEANKKIGFLSITGRQLSRDVSSGTDVEISLQMNENRDLTVMAYLAMTGQEFEETFTPTERHTPLDLLRLEYNNLARRWEDERAAAERNEEYELLGVMKSLQEEFEDLGRRISGLNADDATDERYQLEDRRRTIVRKMDSAMVNRVFHEALKKYEEAKRKTILLVETEGTKADQKQLTDLRRQETDILAAGMTGKLESLTRQMNDLHSRVYVSSPANLKNHFNQLLMMRGVYTDARMAETFIMAGQTAISQENWPGLLNVIQQLHGLLPRSVFQNPGNDSTGGGIPDLGKIGF</sequence>
<proteinExistence type="inferred from homology"/>
<dbReference type="InterPro" id="IPR043129">
    <property type="entry name" value="ATPase_NBD"/>
</dbReference>
<dbReference type="PRINTS" id="PR00301">
    <property type="entry name" value="HEATSHOCK70"/>
</dbReference>
<dbReference type="InterPro" id="IPR018181">
    <property type="entry name" value="Heat_shock_70_CS"/>
</dbReference>
<dbReference type="GO" id="GO:0140662">
    <property type="term" value="F:ATP-dependent protein folding chaperone"/>
    <property type="evidence" value="ECO:0007669"/>
    <property type="project" value="InterPro"/>
</dbReference>
<dbReference type="SUPFAM" id="SSF100920">
    <property type="entry name" value="Heat shock protein 70kD (HSP70), peptide-binding domain"/>
    <property type="match status" value="1"/>
</dbReference>
<dbReference type="OrthoDB" id="9766019at2"/>
<evidence type="ECO:0000313" key="6">
    <source>
        <dbReference type="Proteomes" id="UP000321907"/>
    </source>
</evidence>